<dbReference type="RefSeq" id="XP_022079482.1">
    <property type="nucleotide sequence ID" value="XM_022223790.1"/>
</dbReference>
<evidence type="ECO:0000256" key="2">
    <source>
        <dbReference type="SAM" id="MobiDB-lite"/>
    </source>
</evidence>
<feature type="region of interest" description="Disordered" evidence="2">
    <location>
        <begin position="160"/>
        <end position="182"/>
    </location>
</feature>
<evidence type="ECO:0000256" key="1">
    <source>
        <dbReference type="ARBA" id="ARBA00023054"/>
    </source>
</evidence>
<keyword evidence="1" id="KW-0175">Coiled coil</keyword>
<feature type="compositionally biased region" description="Basic and acidic residues" evidence="2">
    <location>
        <begin position="576"/>
        <end position="592"/>
    </location>
</feature>
<gene>
    <name evidence="4" type="primary">LOC110973176</name>
</gene>
<feature type="compositionally biased region" description="Polar residues" evidence="2">
    <location>
        <begin position="344"/>
        <end position="354"/>
    </location>
</feature>
<dbReference type="GO" id="GO:0071222">
    <property type="term" value="P:cellular response to lipopolysaccharide"/>
    <property type="evidence" value="ECO:0007669"/>
    <property type="project" value="TreeGrafter"/>
</dbReference>
<proteinExistence type="predicted"/>
<accession>A0A8B7XH97</accession>
<dbReference type="GO" id="GO:0005737">
    <property type="term" value="C:cytoplasm"/>
    <property type="evidence" value="ECO:0007669"/>
    <property type="project" value="UniProtKB-ARBA"/>
</dbReference>
<evidence type="ECO:0000313" key="3">
    <source>
        <dbReference type="Proteomes" id="UP000694845"/>
    </source>
</evidence>
<name>A0A8B7XH97_ACAPL</name>
<protein>
    <submittedName>
        <fullName evidence="4">Uncharacterized protein LOC110973176 isoform X1</fullName>
    </submittedName>
</protein>
<dbReference type="Gene3D" id="1.20.5.990">
    <property type="entry name" value="Nemo cc2-lz domain - 1d5 darpin complex"/>
    <property type="match status" value="1"/>
</dbReference>
<dbReference type="KEGG" id="aplc:110973176"/>
<feature type="compositionally biased region" description="Basic and acidic residues" evidence="2">
    <location>
        <begin position="334"/>
        <end position="343"/>
    </location>
</feature>
<dbReference type="GeneID" id="110973176"/>
<keyword evidence="3" id="KW-1185">Reference proteome</keyword>
<feature type="region of interest" description="Disordered" evidence="2">
    <location>
        <begin position="392"/>
        <end position="426"/>
    </location>
</feature>
<organism evidence="3 4">
    <name type="scientific">Acanthaster planci</name>
    <name type="common">Crown-of-thorns starfish</name>
    <dbReference type="NCBI Taxonomy" id="133434"/>
    <lineage>
        <taxon>Eukaryota</taxon>
        <taxon>Metazoa</taxon>
        <taxon>Echinodermata</taxon>
        <taxon>Eleutherozoa</taxon>
        <taxon>Asterozoa</taxon>
        <taxon>Asteroidea</taxon>
        <taxon>Valvatacea</taxon>
        <taxon>Valvatida</taxon>
        <taxon>Acanthasteridae</taxon>
        <taxon>Acanthaster</taxon>
    </lineage>
</organism>
<dbReference type="Proteomes" id="UP000694845">
    <property type="component" value="Unplaced"/>
</dbReference>
<dbReference type="GO" id="GO:0006357">
    <property type="term" value="P:regulation of transcription by RNA polymerase II"/>
    <property type="evidence" value="ECO:0007669"/>
    <property type="project" value="TreeGrafter"/>
</dbReference>
<sequence length="688" mass="77320">MDEEKTLKDLQYEVDQLVKENQRLKRCVRGVKVVGRALQEAKKEVKYLQRQVNEGLVPSSGTVHPSDDGGTVVPCFMVPPKSDVSPTAENVLEKACQRETLVEHRVNEHQVADSQGLIGDVGKGAEKPRNEKQYMYVGEDEIETNPQLEPVQIEDTGKTWPITNQAGKDRTTPEGNDEKPAVEADQDVTDIDAVEELLKELPTITTSSASDKATPRDVMKWGEKSTTTITNAGDGFAVKTLVMQEKSSLQSQLKELKKVNLDWGRFCKEQTSRFVTQLAEKDKAILKLQKQIDEASMEATRRANQYDQMLLAAKTRIDKVEEQNKELQCQLDSQRNRAEKSDQLSRNLARQNKNMTDEIARLKEALERKHLQKPNIRQSPTLPVQLIKLQPHTSREADQKEVQSPQTEANPTAPQSHTQPPPIVESCSAFVPLPLSAPTDEVPAAGKISKHETGAPISPNKTTQPAGRKPANGTCASASVNWKGTNEIHDEAICQRSYTKEELKEQVELLRQQNQMFESDFKKENADKMRAMDKLQNLQRELGKSKGRLEGYGHRNKAYERDLQRPGVVKSSEPVRGPKEQMYKPPSEDRGVKPHKTNRKSKPVAKDSKEMTVVHVGGHTCTLAQPGAIIIQAEPEGQRLNINLLGVEEGKAGKKRRDMEPFMCPRCQRIFKGTDWESYEYHIVQCNI</sequence>
<feature type="compositionally biased region" description="Polar residues" evidence="2">
    <location>
        <begin position="402"/>
        <end position="418"/>
    </location>
</feature>
<feature type="compositionally biased region" description="Basic and acidic residues" evidence="2">
    <location>
        <begin position="167"/>
        <end position="182"/>
    </location>
</feature>
<feature type="region of interest" description="Disordered" evidence="2">
    <location>
        <begin position="447"/>
        <end position="474"/>
    </location>
</feature>
<reference evidence="4" key="1">
    <citation type="submission" date="2025-08" db="UniProtKB">
        <authorList>
            <consortium name="RefSeq"/>
        </authorList>
    </citation>
    <scope>IDENTIFICATION</scope>
</reference>
<feature type="compositionally biased region" description="Basic residues" evidence="2">
    <location>
        <begin position="593"/>
        <end position="603"/>
    </location>
</feature>
<feature type="region of interest" description="Disordered" evidence="2">
    <location>
        <begin position="541"/>
        <end position="608"/>
    </location>
</feature>
<dbReference type="GO" id="GO:0043122">
    <property type="term" value="P:regulation of canonical NF-kappaB signal transduction"/>
    <property type="evidence" value="ECO:0007669"/>
    <property type="project" value="UniProtKB-ARBA"/>
</dbReference>
<feature type="compositionally biased region" description="Basic and acidic residues" evidence="2">
    <location>
        <begin position="541"/>
        <end position="564"/>
    </location>
</feature>
<dbReference type="AlphaFoldDB" id="A0A8B7XH97"/>
<evidence type="ECO:0000313" key="4">
    <source>
        <dbReference type="RefSeq" id="XP_022079482.1"/>
    </source>
</evidence>
<dbReference type="OrthoDB" id="5969558at2759"/>
<dbReference type="PANTHER" id="PTHR31882">
    <property type="entry name" value="TNFAIP3-INTERACTING PROTEIN COILED COIL FAMILY MEMBER"/>
    <property type="match status" value="1"/>
</dbReference>
<dbReference type="PANTHER" id="PTHR31882:SF11">
    <property type="entry name" value="HDA1 COMPLEX SUBUNIT 2"/>
    <property type="match status" value="1"/>
</dbReference>
<feature type="region of interest" description="Disordered" evidence="2">
    <location>
        <begin position="329"/>
        <end position="356"/>
    </location>
</feature>